<name>A0ABD2MW26_9CUCU</name>
<evidence type="ECO:0000313" key="7">
    <source>
        <dbReference type="EMBL" id="KAL3270624.1"/>
    </source>
</evidence>
<keyword evidence="8" id="KW-1185">Reference proteome</keyword>
<gene>
    <name evidence="7" type="ORF">HHI36_021158</name>
</gene>
<dbReference type="Gene3D" id="3.40.50.1240">
    <property type="entry name" value="Phosphoglycerate mutase-like"/>
    <property type="match status" value="1"/>
</dbReference>
<evidence type="ECO:0000256" key="5">
    <source>
        <dbReference type="ARBA" id="ARBA00023157"/>
    </source>
</evidence>
<evidence type="ECO:0000256" key="2">
    <source>
        <dbReference type="ARBA" id="ARBA00012646"/>
    </source>
</evidence>
<comment type="catalytic activity">
    <reaction evidence="1">
        <text>a phosphate monoester + H2O = an alcohol + phosphate</text>
        <dbReference type="Rhea" id="RHEA:15017"/>
        <dbReference type="ChEBI" id="CHEBI:15377"/>
        <dbReference type="ChEBI" id="CHEBI:30879"/>
        <dbReference type="ChEBI" id="CHEBI:43474"/>
        <dbReference type="ChEBI" id="CHEBI:67140"/>
        <dbReference type="EC" id="3.1.3.2"/>
    </reaction>
</comment>
<evidence type="ECO:0000256" key="6">
    <source>
        <dbReference type="ARBA" id="ARBA00023180"/>
    </source>
</evidence>
<dbReference type="PANTHER" id="PTHR11567:SF211">
    <property type="entry name" value="PROSTATIC ACID PHOSPHATASE"/>
    <property type="match status" value="1"/>
</dbReference>
<dbReference type="EC" id="3.1.3.2" evidence="2"/>
<evidence type="ECO:0000256" key="1">
    <source>
        <dbReference type="ARBA" id="ARBA00000032"/>
    </source>
</evidence>
<reference evidence="7 8" key="1">
    <citation type="journal article" date="2021" name="BMC Biol.">
        <title>Horizontally acquired antibacterial genes associated with adaptive radiation of ladybird beetles.</title>
        <authorList>
            <person name="Li H.S."/>
            <person name="Tang X.F."/>
            <person name="Huang Y.H."/>
            <person name="Xu Z.Y."/>
            <person name="Chen M.L."/>
            <person name="Du X.Y."/>
            <person name="Qiu B.Y."/>
            <person name="Chen P.T."/>
            <person name="Zhang W."/>
            <person name="Slipinski A."/>
            <person name="Escalona H.E."/>
            <person name="Waterhouse R.M."/>
            <person name="Zwick A."/>
            <person name="Pang H."/>
        </authorList>
    </citation>
    <scope>NUCLEOTIDE SEQUENCE [LARGE SCALE GENOMIC DNA]</scope>
    <source>
        <strain evidence="7">SYSU2018</strain>
    </source>
</reference>
<accession>A0ABD2MW26</accession>
<dbReference type="AlphaFoldDB" id="A0ABD2MW26"/>
<organism evidence="7 8">
    <name type="scientific">Cryptolaemus montrouzieri</name>
    <dbReference type="NCBI Taxonomy" id="559131"/>
    <lineage>
        <taxon>Eukaryota</taxon>
        <taxon>Metazoa</taxon>
        <taxon>Ecdysozoa</taxon>
        <taxon>Arthropoda</taxon>
        <taxon>Hexapoda</taxon>
        <taxon>Insecta</taxon>
        <taxon>Pterygota</taxon>
        <taxon>Neoptera</taxon>
        <taxon>Endopterygota</taxon>
        <taxon>Coleoptera</taxon>
        <taxon>Polyphaga</taxon>
        <taxon>Cucujiformia</taxon>
        <taxon>Coccinelloidea</taxon>
        <taxon>Coccinellidae</taxon>
        <taxon>Scymninae</taxon>
        <taxon>Scymnini</taxon>
        <taxon>Cryptolaemus</taxon>
    </lineage>
</organism>
<comment type="caution">
    <text evidence="7">The sequence shown here is derived from an EMBL/GenBank/DDBJ whole genome shotgun (WGS) entry which is preliminary data.</text>
</comment>
<dbReference type="InterPro" id="IPR029033">
    <property type="entry name" value="His_PPase_superfam"/>
</dbReference>
<evidence type="ECO:0000313" key="8">
    <source>
        <dbReference type="Proteomes" id="UP001516400"/>
    </source>
</evidence>
<dbReference type="PANTHER" id="PTHR11567">
    <property type="entry name" value="ACID PHOSPHATASE-RELATED"/>
    <property type="match status" value="1"/>
</dbReference>
<evidence type="ECO:0000256" key="3">
    <source>
        <dbReference type="ARBA" id="ARBA00022729"/>
    </source>
</evidence>
<keyword evidence="3" id="KW-0732">Signal</keyword>
<sequence length="269" mass="30837">MSAETIMAGLYPPVGDEIWNEKIHWRPTPVHSEPLFIDHSVGRGAYCQKYNQDLAKVNSGRYLRTHNKEDKDLLKYLSKYTGDIFANINQIPELFDILTVEKNHNLVLPNWTHAVYPDALAKVVLELSIMRTKNPELTKLSIGPLLNKILLQFQYVSKNKKVIGKMDGDKRKFEIYVGNSTLIYDSLHALKVAPVGVVPFGAALIFELWNSPENNYVKVLYRPSPQINNNLQQLKINPCKSLRCPYDIFTSTLKNISVNDIEWEHLCQQ</sequence>
<protein>
    <recommendedName>
        <fullName evidence="2">acid phosphatase</fullName>
        <ecNumber evidence="2">3.1.3.2</ecNumber>
    </recommendedName>
</protein>
<keyword evidence="5" id="KW-1015">Disulfide bond</keyword>
<dbReference type="SUPFAM" id="SSF53254">
    <property type="entry name" value="Phosphoglycerate mutase-like"/>
    <property type="match status" value="1"/>
</dbReference>
<keyword evidence="4" id="KW-0378">Hydrolase</keyword>
<dbReference type="GO" id="GO:0003993">
    <property type="term" value="F:acid phosphatase activity"/>
    <property type="evidence" value="ECO:0007669"/>
    <property type="project" value="UniProtKB-EC"/>
</dbReference>
<evidence type="ECO:0000256" key="4">
    <source>
        <dbReference type="ARBA" id="ARBA00022801"/>
    </source>
</evidence>
<dbReference type="Proteomes" id="UP001516400">
    <property type="component" value="Unassembled WGS sequence"/>
</dbReference>
<keyword evidence="6" id="KW-0325">Glycoprotein</keyword>
<dbReference type="EMBL" id="JABFTP020000042">
    <property type="protein sequence ID" value="KAL3270624.1"/>
    <property type="molecule type" value="Genomic_DNA"/>
</dbReference>
<dbReference type="InterPro" id="IPR050645">
    <property type="entry name" value="Histidine_acid_phosphatase"/>
</dbReference>
<proteinExistence type="predicted"/>